<reference evidence="1 2" key="1">
    <citation type="submission" date="2014-03" db="EMBL/GenBank/DDBJ databases">
        <title>Whole genome sequence of Novosphingobium resinovorum KF1.</title>
        <authorList>
            <person name="Gan H.M."/>
            <person name="Gan H.Y."/>
            <person name="Chew T.H."/>
            <person name="Savka M.A."/>
        </authorList>
    </citation>
    <scope>NUCLEOTIDE SEQUENCE [LARGE SCALE GENOMIC DNA]</scope>
    <source>
        <strain evidence="1 2">KF1</strain>
    </source>
</reference>
<sequence>MDRIEVEDKEVIELGTASEATKGEALIDQDPGVGRLTFLSGIVAD</sequence>
<comment type="caution">
    <text evidence="1">The sequence shown here is derived from an EMBL/GenBank/DDBJ whole genome shotgun (WGS) entry which is preliminary data.</text>
</comment>
<proteinExistence type="predicted"/>
<accession>A0A031JZP0</accession>
<organism evidence="1 2">
    <name type="scientific">Novosphingobium resinovorum</name>
    <dbReference type="NCBI Taxonomy" id="158500"/>
    <lineage>
        <taxon>Bacteria</taxon>
        <taxon>Pseudomonadati</taxon>
        <taxon>Pseudomonadota</taxon>
        <taxon>Alphaproteobacteria</taxon>
        <taxon>Sphingomonadales</taxon>
        <taxon>Sphingomonadaceae</taxon>
        <taxon>Novosphingobium</taxon>
    </lineage>
</organism>
<protein>
    <recommendedName>
        <fullName evidence="3">Benenodin family lasso peptide</fullName>
    </recommendedName>
</protein>
<dbReference type="Proteomes" id="UP000024329">
    <property type="component" value="Unassembled WGS sequence"/>
</dbReference>
<gene>
    <name evidence="1" type="ORF">BV97_01937</name>
</gene>
<dbReference type="Pfam" id="PF24178">
    <property type="entry name" value="Subterisin"/>
    <property type="match status" value="1"/>
</dbReference>
<dbReference type="NCBIfam" id="NF033522">
    <property type="entry name" value="lasso_benenodin"/>
    <property type="match status" value="1"/>
</dbReference>
<dbReference type="PATRIC" id="fig|158500.4.peg.1977"/>
<evidence type="ECO:0000313" key="1">
    <source>
        <dbReference type="EMBL" id="EZP82440.1"/>
    </source>
</evidence>
<dbReference type="RefSeq" id="WP_162177380.1">
    <property type="nucleotide sequence ID" value="NZ_JFYZ01000008.1"/>
</dbReference>
<dbReference type="AlphaFoldDB" id="A0A031JZP0"/>
<name>A0A031JZP0_9SPHN</name>
<evidence type="ECO:0008006" key="3">
    <source>
        <dbReference type="Google" id="ProtNLM"/>
    </source>
</evidence>
<dbReference type="EMBL" id="JFYZ01000008">
    <property type="protein sequence ID" value="EZP82440.1"/>
    <property type="molecule type" value="Genomic_DNA"/>
</dbReference>
<evidence type="ECO:0000313" key="2">
    <source>
        <dbReference type="Proteomes" id="UP000024329"/>
    </source>
</evidence>
<dbReference type="InterPro" id="IPR049805">
    <property type="entry name" value="Lasso_benenodin"/>
</dbReference>